<protein>
    <submittedName>
        <fullName evidence="1">Uncharacterized protein</fullName>
    </submittedName>
</protein>
<sequence>MMKRIDQDTDANKIAIGYSFTNEALDLLKNDSFNVFTISNFVWSDEDYKEVKGGDSKHY</sequence>
<comment type="caution">
    <text evidence="1">The sequence shown here is derived from an EMBL/GenBank/DDBJ whole genome shotgun (WGS) entry which is preliminary data.</text>
</comment>
<organism evidence="1 2">
    <name type="scientific">Niallia taxi</name>
    <dbReference type="NCBI Taxonomy" id="2499688"/>
    <lineage>
        <taxon>Bacteria</taxon>
        <taxon>Bacillati</taxon>
        <taxon>Bacillota</taxon>
        <taxon>Bacilli</taxon>
        <taxon>Bacillales</taxon>
        <taxon>Bacillaceae</taxon>
        <taxon>Niallia</taxon>
    </lineage>
</organism>
<dbReference type="AlphaFoldDB" id="A0A3S2UFJ4"/>
<name>A0A3S2UFJ4_9BACI</name>
<proteinExistence type="predicted"/>
<evidence type="ECO:0000313" key="2">
    <source>
        <dbReference type="Proteomes" id="UP000288024"/>
    </source>
</evidence>
<accession>A0A3S2UFJ4</accession>
<dbReference type="EMBL" id="RZTZ01000004">
    <property type="protein sequence ID" value="RVT62637.1"/>
    <property type="molecule type" value="Genomic_DNA"/>
</dbReference>
<evidence type="ECO:0000313" key="1">
    <source>
        <dbReference type="EMBL" id="RVT62637.1"/>
    </source>
</evidence>
<gene>
    <name evidence="1" type="ORF">EM808_12755</name>
</gene>
<dbReference type="RefSeq" id="WP_127738588.1">
    <property type="nucleotide sequence ID" value="NZ_RZTZ01000004.1"/>
</dbReference>
<keyword evidence="2" id="KW-1185">Reference proteome</keyword>
<reference evidence="1 2" key="1">
    <citation type="submission" date="2019-01" db="EMBL/GenBank/DDBJ databases">
        <title>Bacillus sp. M5HDSG1-1, whole genome shotgun sequence.</title>
        <authorList>
            <person name="Tuo L."/>
        </authorList>
    </citation>
    <scope>NUCLEOTIDE SEQUENCE [LARGE SCALE GENOMIC DNA]</scope>
    <source>
        <strain evidence="1 2">M5HDSG1-1</strain>
    </source>
</reference>
<dbReference type="Proteomes" id="UP000288024">
    <property type="component" value="Unassembled WGS sequence"/>
</dbReference>